<dbReference type="EMBL" id="ML977519">
    <property type="protein sequence ID" value="KAF2124595.1"/>
    <property type="molecule type" value="Genomic_DNA"/>
</dbReference>
<protein>
    <submittedName>
        <fullName evidence="1">Uncharacterized protein</fullName>
    </submittedName>
</protein>
<sequence length="52" mass="5945">MTNLGAAKFEKGDYQGCVEACQQAIEYGREIYADFKIIAKYVQNNSDLYLPY</sequence>
<dbReference type="SUPFAM" id="SSF48452">
    <property type="entry name" value="TPR-like"/>
    <property type="match status" value="1"/>
</dbReference>
<keyword evidence="2" id="KW-1185">Reference proteome</keyword>
<accession>A0A6A6A009</accession>
<dbReference type="Proteomes" id="UP000799771">
    <property type="component" value="Unassembled WGS sequence"/>
</dbReference>
<name>A0A6A6A009_9PLEO</name>
<evidence type="ECO:0000313" key="2">
    <source>
        <dbReference type="Proteomes" id="UP000799771"/>
    </source>
</evidence>
<organism evidence="1 2">
    <name type="scientific">Dothidotthia symphoricarpi CBS 119687</name>
    <dbReference type="NCBI Taxonomy" id="1392245"/>
    <lineage>
        <taxon>Eukaryota</taxon>
        <taxon>Fungi</taxon>
        <taxon>Dikarya</taxon>
        <taxon>Ascomycota</taxon>
        <taxon>Pezizomycotina</taxon>
        <taxon>Dothideomycetes</taxon>
        <taxon>Pleosporomycetidae</taxon>
        <taxon>Pleosporales</taxon>
        <taxon>Dothidotthiaceae</taxon>
        <taxon>Dothidotthia</taxon>
    </lineage>
</organism>
<dbReference type="RefSeq" id="XP_033518988.1">
    <property type="nucleotide sequence ID" value="XM_033669154.1"/>
</dbReference>
<gene>
    <name evidence="1" type="ORF">P153DRAFT_370988</name>
</gene>
<dbReference type="AlphaFoldDB" id="A0A6A6A009"/>
<evidence type="ECO:0000313" key="1">
    <source>
        <dbReference type="EMBL" id="KAF2124595.1"/>
    </source>
</evidence>
<dbReference type="InterPro" id="IPR011990">
    <property type="entry name" value="TPR-like_helical_dom_sf"/>
</dbReference>
<dbReference type="GeneID" id="54409586"/>
<dbReference type="Gene3D" id="1.25.40.10">
    <property type="entry name" value="Tetratricopeptide repeat domain"/>
    <property type="match status" value="1"/>
</dbReference>
<dbReference type="OrthoDB" id="2423701at2759"/>
<proteinExistence type="predicted"/>
<reference evidence="1" key="1">
    <citation type="journal article" date="2020" name="Stud. Mycol.">
        <title>101 Dothideomycetes genomes: a test case for predicting lifestyles and emergence of pathogens.</title>
        <authorList>
            <person name="Haridas S."/>
            <person name="Albert R."/>
            <person name="Binder M."/>
            <person name="Bloem J."/>
            <person name="Labutti K."/>
            <person name="Salamov A."/>
            <person name="Andreopoulos B."/>
            <person name="Baker S."/>
            <person name="Barry K."/>
            <person name="Bills G."/>
            <person name="Bluhm B."/>
            <person name="Cannon C."/>
            <person name="Castanera R."/>
            <person name="Culley D."/>
            <person name="Daum C."/>
            <person name="Ezra D."/>
            <person name="Gonzalez J."/>
            <person name="Henrissat B."/>
            <person name="Kuo A."/>
            <person name="Liang C."/>
            <person name="Lipzen A."/>
            <person name="Lutzoni F."/>
            <person name="Magnuson J."/>
            <person name="Mondo S."/>
            <person name="Nolan M."/>
            <person name="Ohm R."/>
            <person name="Pangilinan J."/>
            <person name="Park H.-J."/>
            <person name="Ramirez L."/>
            <person name="Alfaro M."/>
            <person name="Sun H."/>
            <person name="Tritt A."/>
            <person name="Yoshinaga Y."/>
            <person name="Zwiers L.-H."/>
            <person name="Turgeon B."/>
            <person name="Goodwin S."/>
            <person name="Spatafora J."/>
            <person name="Crous P."/>
            <person name="Grigoriev I."/>
        </authorList>
    </citation>
    <scope>NUCLEOTIDE SEQUENCE</scope>
    <source>
        <strain evidence="1">CBS 119687</strain>
    </source>
</reference>